<dbReference type="EMBL" id="AP019781">
    <property type="protein sequence ID" value="BBL66820.1"/>
    <property type="molecule type" value="Genomic_DNA"/>
</dbReference>
<protein>
    <recommendedName>
        <fullName evidence="1">Transglutaminase-like domain-containing protein</fullName>
    </recommendedName>
</protein>
<evidence type="ECO:0000313" key="3">
    <source>
        <dbReference type="Proteomes" id="UP000824969"/>
    </source>
</evidence>
<organism evidence="2 3">
    <name type="scientific">Methanoculleus chikugoensis</name>
    <dbReference type="NCBI Taxonomy" id="118126"/>
    <lineage>
        <taxon>Archaea</taxon>
        <taxon>Methanobacteriati</taxon>
        <taxon>Methanobacteriota</taxon>
        <taxon>Stenosarchaea group</taxon>
        <taxon>Methanomicrobia</taxon>
        <taxon>Methanomicrobiales</taxon>
        <taxon>Methanomicrobiaceae</taxon>
        <taxon>Methanoculleus</taxon>
    </lineage>
</organism>
<name>A0ABN5XCR8_9EURY</name>
<dbReference type="SMART" id="SM00460">
    <property type="entry name" value="TGc"/>
    <property type="match status" value="1"/>
</dbReference>
<sequence length="202" mass="22723">MTDLSIFLEEHPYVDYSSPIIRAKAEELFPGAESPLERVRIAYEFVRDEIPHCFDIGSDIITSRASDVLAGGTGICHAKANLLAALLRGIGIPAGFCYQHITLADDDSLGYCVHCYNAVYLDDRWIFLDARGNTGGRRALFSPEKPVLAYPNRSDYDEYFWKGIYASPQMGVMRMLDAATTRQDVIENLQDYIEGEPDILDW</sequence>
<reference evidence="2 3" key="1">
    <citation type="submission" date="2019-06" db="EMBL/GenBank/DDBJ databases">
        <title>Complete genome sequence of Methanoculleus chikugoensis strain MG62.</title>
        <authorList>
            <person name="Asakawa S."/>
            <person name="Dianou D."/>
        </authorList>
    </citation>
    <scope>NUCLEOTIDE SEQUENCE [LARGE SCALE GENOMIC DNA]</scope>
    <source>
        <strain evidence="2 3">MG62</strain>
    </source>
</reference>
<evidence type="ECO:0000259" key="1">
    <source>
        <dbReference type="SMART" id="SM00460"/>
    </source>
</evidence>
<evidence type="ECO:0000313" key="2">
    <source>
        <dbReference type="EMBL" id="BBL66820.1"/>
    </source>
</evidence>
<feature type="domain" description="Transglutaminase-like" evidence="1">
    <location>
        <begin position="68"/>
        <end position="132"/>
    </location>
</feature>
<accession>A0ABN5XCR8</accession>
<dbReference type="PANTHER" id="PTHR33490">
    <property type="entry name" value="BLR5614 PROTEIN-RELATED"/>
    <property type="match status" value="1"/>
</dbReference>
<dbReference type="PANTHER" id="PTHR33490:SF3">
    <property type="entry name" value="CONSERVED INTEGRAL MEMBRANE PROTEIN"/>
    <property type="match status" value="1"/>
</dbReference>
<dbReference type="InterPro" id="IPR002931">
    <property type="entry name" value="Transglutaminase-like"/>
</dbReference>
<dbReference type="Pfam" id="PF01841">
    <property type="entry name" value="Transglut_core"/>
    <property type="match status" value="1"/>
</dbReference>
<gene>
    <name evidence="2" type="ORF">MchiMG62_00010</name>
</gene>
<keyword evidence="3" id="KW-1185">Reference proteome</keyword>
<proteinExistence type="predicted"/>
<dbReference type="GeneID" id="66129497"/>
<dbReference type="Proteomes" id="UP000824969">
    <property type="component" value="Chromosome"/>
</dbReference>
<dbReference type="RefSeq" id="WP_221057344.1">
    <property type="nucleotide sequence ID" value="NZ_AP019781.1"/>
</dbReference>